<protein>
    <submittedName>
        <fullName evidence="1">Uncharacterized protein</fullName>
    </submittedName>
</protein>
<sequence length="178" mass="19121">MGAASERSAPACFQSRLASRIAVALTYSLGQFLYLPLTCRCNFSTLPQSWGPNVYFPVEVADTLLEVRRLEGFGGPPSSEFVTESSGVDPAGANGALGKKRMLPPPTWSSVNLLIKPPRRIIDSARARGVAAEIGRHDGGRLPTADALADKALSLLDRKRGRFNSVVFAGEVKPIIRL</sequence>
<proteinExistence type="predicted"/>
<evidence type="ECO:0000313" key="1">
    <source>
        <dbReference type="EMBL" id="CAE2218352.1"/>
    </source>
</evidence>
<accession>A0A7S4I4P7</accession>
<organism evidence="1">
    <name type="scientific">Odontella aurita</name>
    <dbReference type="NCBI Taxonomy" id="265563"/>
    <lineage>
        <taxon>Eukaryota</taxon>
        <taxon>Sar</taxon>
        <taxon>Stramenopiles</taxon>
        <taxon>Ochrophyta</taxon>
        <taxon>Bacillariophyta</taxon>
        <taxon>Mediophyceae</taxon>
        <taxon>Biddulphiophycidae</taxon>
        <taxon>Eupodiscales</taxon>
        <taxon>Odontellaceae</taxon>
        <taxon>Odontella</taxon>
    </lineage>
</organism>
<name>A0A7S4I4P7_9STRA</name>
<dbReference type="AlphaFoldDB" id="A0A7S4I4P7"/>
<dbReference type="EMBL" id="HBKQ01010929">
    <property type="protein sequence ID" value="CAE2218352.1"/>
    <property type="molecule type" value="Transcribed_RNA"/>
</dbReference>
<reference evidence="1" key="1">
    <citation type="submission" date="2021-01" db="EMBL/GenBank/DDBJ databases">
        <authorList>
            <person name="Corre E."/>
            <person name="Pelletier E."/>
            <person name="Niang G."/>
            <person name="Scheremetjew M."/>
            <person name="Finn R."/>
            <person name="Kale V."/>
            <person name="Holt S."/>
            <person name="Cochrane G."/>
            <person name="Meng A."/>
            <person name="Brown T."/>
            <person name="Cohen L."/>
        </authorList>
    </citation>
    <scope>NUCLEOTIDE SEQUENCE</scope>
    <source>
        <strain evidence="1">Isolate 1302-5</strain>
    </source>
</reference>
<gene>
    <name evidence="1" type="ORF">OAUR00152_LOCUS7346</name>
</gene>